<dbReference type="AlphaFoldDB" id="A0A0C3FPM2"/>
<dbReference type="HOGENOM" id="CLU_2027616_0_0_1"/>
<sequence length="122" mass="13969">MHAEDDRYAKFFLFTEKEVEILCESHGQLSIELLRPRYNGYAATCNHGLVKLYNPFSVVSALEVNNLDLLITQKSVKLVMDEHINFLSYDAISDAGLWSLLYYTGYLTIESVGNRSVSEYTF</sequence>
<organism evidence="1 2">
    <name type="scientific">Piloderma croceum (strain F 1598)</name>
    <dbReference type="NCBI Taxonomy" id="765440"/>
    <lineage>
        <taxon>Eukaryota</taxon>
        <taxon>Fungi</taxon>
        <taxon>Dikarya</taxon>
        <taxon>Basidiomycota</taxon>
        <taxon>Agaricomycotina</taxon>
        <taxon>Agaricomycetes</taxon>
        <taxon>Agaricomycetidae</taxon>
        <taxon>Atheliales</taxon>
        <taxon>Atheliaceae</taxon>
        <taxon>Piloderma</taxon>
    </lineage>
</organism>
<dbReference type="OrthoDB" id="2143434at2759"/>
<reference evidence="2" key="2">
    <citation type="submission" date="2015-01" db="EMBL/GenBank/DDBJ databases">
        <title>Evolutionary Origins and Diversification of the Mycorrhizal Mutualists.</title>
        <authorList>
            <consortium name="DOE Joint Genome Institute"/>
            <consortium name="Mycorrhizal Genomics Consortium"/>
            <person name="Kohler A."/>
            <person name="Kuo A."/>
            <person name="Nagy L.G."/>
            <person name="Floudas D."/>
            <person name="Copeland A."/>
            <person name="Barry K.W."/>
            <person name="Cichocki N."/>
            <person name="Veneault-Fourrey C."/>
            <person name="LaButti K."/>
            <person name="Lindquist E.A."/>
            <person name="Lipzen A."/>
            <person name="Lundell T."/>
            <person name="Morin E."/>
            <person name="Murat C."/>
            <person name="Riley R."/>
            <person name="Ohm R."/>
            <person name="Sun H."/>
            <person name="Tunlid A."/>
            <person name="Henrissat B."/>
            <person name="Grigoriev I.V."/>
            <person name="Hibbett D.S."/>
            <person name="Martin F."/>
        </authorList>
    </citation>
    <scope>NUCLEOTIDE SEQUENCE [LARGE SCALE GENOMIC DNA]</scope>
    <source>
        <strain evidence="2">F 1598</strain>
    </source>
</reference>
<keyword evidence="2" id="KW-1185">Reference proteome</keyword>
<dbReference type="EMBL" id="KN833001">
    <property type="protein sequence ID" value="KIM81116.1"/>
    <property type="molecule type" value="Genomic_DNA"/>
</dbReference>
<proteinExistence type="predicted"/>
<dbReference type="Proteomes" id="UP000054166">
    <property type="component" value="Unassembled WGS sequence"/>
</dbReference>
<evidence type="ECO:0000313" key="1">
    <source>
        <dbReference type="EMBL" id="KIM81116.1"/>
    </source>
</evidence>
<protein>
    <submittedName>
        <fullName evidence="1">Uncharacterized protein</fullName>
    </submittedName>
</protein>
<dbReference type="InParanoid" id="A0A0C3FPM2"/>
<evidence type="ECO:0000313" key="2">
    <source>
        <dbReference type="Proteomes" id="UP000054166"/>
    </source>
</evidence>
<accession>A0A0C3FPM2</accession>
<reference evidence="1 2" key="1">
    <citation type="submission" date="2014-04" db="EMBL/GenBank/DDBJ databases">
        <authorList>
            <consortium name="DOE Joint Genome Institute"/>
            <person name="Kuo A."/>
            <person name="Tarkka M."/>
            <person name="Buscot F."/>
            <person name="Kohler A."/>
            <person name="Nagy L.G."/>
            <person name="Floudas D."/>
            <person name="Copeland A."/>
            <person name="Barry K.W."/>
            <person name="Cichocki N."/>
            <person name="Veneault-Fourrey C."/>
            <person name="LaButti K."/>
            <person name="Lindquist E.A."/>
            <person name="Lipzen A."/>
            <person name="Lundell T."/>
            <person name="Morin E."/>
            <person name="Murat C."/>
            <person name="Sun H."/>
            <person name="Tunlid A."/>
            <person name="Henrissat B."/>
            <person name="Grigoriev I.V."/>
            <person name="Hibbett D.S."/>
            <person name="Martin F."/>
            <person name="Nordberg H.P."/>
            <person name="Cantor M.N."/>
            <person name="Hua S.X."/>
        </authorList>
    </citation>
    <scope>NUCLEOTIDE SEQUENCE [LARGE SCALE GENOMIC DNA]</scope>
    <source>
        <strain evidence="1 2">F 1598</strain>
    </source>
</reference>
<name>A0A0C3FPM2_PILCF</name>
<gene>
    <name evidence="1" type="ORF">PILCRDRAFT_821941</name>
</gene>